<dbReference type="EMBL" id="KN833091">
    <property type="protein sequence ID" value="KIM73177.1"/>
    <property type="molecule type" value="Genomic_DNA"/>
</dbReference>
<gene>
    <name evidence="2" type="ORF">PILCRDRAFT_803066</name>
</gene>
<protein>
    <submittedName>
        <fullName evidence="2">Uncharacterized protein</fullName>
    </submittedName>
</protein>
<evidence type="ECO:0000313" key="3">
    <source>
        <dbReference type="Proteomes" id="UP000054166"/>
    </source>
</evidence>
<reference evidence="2 3" key="1">
    <citation type="submission" date="2014-04" db="EMBL/GenBank/DDBJ databases">
        <authorList>
            <consortium name="DOE Joint Genome Institute"/>
            <person name="Kuo A."/>
            <person name="Tarkka M."/>
            <person name="Buscot F."/>
            <person name="Kohler A."/>
            <person name="Nagy L.G."/>
            <person name="Floudas D."/>
            <person name="Copeland A."/>
            <person name="Barry K.W."/>
            <person name="Cichocki N."/>
            <person name="Veneault-Fourrey C."/>
            <person name="LaButti K."/>
            <person name="Lindquist E.A."/>
            <person name="Lipzen A."/>
            <person name="Lundell T."/>
            <person name="Morin E."/>
            <person name="Murat C."/>
            <person name="Sun H."/>
            <person name="Tunlid A."/>
            <person name="Henrissat B."/>
            <person name="Grigoriev I.V."/>
            <person name="Hibbett D.S."/>
            <person name="Martin F."/>
            <person name="Nordberg H.P."/>
            <person name="Cantor M.N."/>
            <person name="Hua S.X."/>
        </authorList>
    </citation>
    <scope>NUCLEOTIDE SEQUENCE [LARGE SCALE GENOMIC DNA]</scope>
    <source>
        <strain evidence="2 3">F 1598</strain>
    </source>
</reference>
<dbReference type="HOGENOM" id="CLU_1326832_0_0_1"/>
<organism evidence="2 3">
    <name type="scientific">Piloderma croceum (strain F 1598)</name>
    <dbReference type="NCBI Taxonomy" id="765440"/>
    <lineage>
        <taxon>Eukaryota</taxon>
        <taxon>Fungi</taxon>
        <taxon>Dikarya</taxon>
        <taxon>Basidiomycota</taxon>
        <taxon>Agaricomycotina</taxon>
        <taxon>Agaricomycetes</taxon>
        <taxon>Agaricomycetidae</taxon>
        <taxon>Atheliales</taxon>
        <taxon>Atheliaceae</taxon>
        <taxon>Piloderma</taxon>
    </lineage>
</organism>
<evidence type="ECO:0000313" key="2">
    <source>
        <dbReference type="EMBL" id="KIM73177.1"/>
    </source>
</evidence>
<name>A0A0C3B789_PILCF</name>
<dbReference type="InParanoid" id="A0A0C3B789"/>
<sequence>MAAPPPFNAIFLFPPKKTRRFEVDFWADYALRETSYALSTAEMINKVTHCKSTRDVAHEFPIVTIVDRVRVPENDLKANLELFSLSEFGKMKSVIRTKFVAVKIEGSAFTERSMFARQKMDVEGDIDAVSKLYDTKWAKCIEQARQRENTIYANEENVRARAEAENQLAREKERAEREKERAEREKERAERLEAELRALREIHGGRN</sequence>
<feature type="region of interest" description="Disordered" evidence="1">
    <location>
        <begin position="163"/>
        <end position="190"/>
    </location>
</feature>
<accession>A0A0C3B789</accession>
<dbReference type="AlphaFoldDB" id="A0A0C3B789"/>
<reference evidence="3" key="2">
    <citation type="submission" date="2015-01" db="EMBL/GenBank/DDBJ databases">
        <title>Evolutionary Origins and Diversification of the Mycorrhizal Mutualists.</title>
        <authorList>
            <consortium name="DOE Joint Genome Institute"/>
            <consortium name="Mycorrhizal Genomics Consortium"/>
            <person name="Kohler A."/>
            <person name="Kuo A."/>
            <person name="Nagy L.G."/>
            <person name="Floudas D."/>
            <person name="Copeland A."/>
            <person name="Barry K.W."/>
            <person name="Cichocki N."/>
            <person name="Veneault-Fourrey C."/>
            <person name="LaButti K."/>
            <person name="Lindquist E.A."/>
            <person name="Lipzen A."/>
            <person name="Lundell T."/>
            <person name="Morin E."/>
            <person name="Murat C."/>
            <person name="Riley R."/>
            <person name="Ohm R."/>
            <person name="Sun H."/>
            <person name="Tunlid A."/>
            <person name="Henrissat B."/>
            <person name="Grigoriev I.V."/>
            <person name="Hibbett D.S."/>
            <person name="Martin F."/>
        </authorList>
    </citation>
    <scope>NUCLEOTIDE SEQUENCE [LARGE SCALE GENOMIC DNA]</scope>
    <source>
        <strain evidence="3">F 1598</strain>
    </source>
</reference>
<keyword evidence="3" id="KW-1185">Reference proteome</keyword>
<dbReference type="Proteomes" id="UP000054166">
    <property type="component" value="Unassembled WGS sequence"/>
</dbReference>
<proteinExistence type="predicted"/>
<evidence type="ECO:0000256" key="1">
    <source>
        <dbReference type="SAM" id="MobiDB-lite"/>
    </source>
</evidence>